<gene>
    <name evidence="7" type="ORF">SYV04_33155</name>
</gene>
<keyword evidence="1 7" id="KW-0808">Transferase</keyword>
<dbReference type="SUPFAM" id="SSF56112">
    <property type="entry name" value="Protein kinase-like (PK-like)"/>
    <property type="match status" value="1"/>
</dbReference>
<dbReference type="PANTHER" id="PTHR43289:SF6">
    <property type="entry name" value="SERINE_THREONINE-PROTEIN KINASE NEKL-3"/>
    <property type="match status" value="1"/>
</dbReference>
<keyword evidence="3 7" id="KW-0418">Kinase</keyword>
<feature type="compositionally biased region" description="Basic residues" evidence="5">
    <location>
        <begin position="368"/>
        <end position="377"/>
    </location>
</feature>
<dbReference type="GO" id="GO:0004674">
    <property type="term" value="F:protein serine/threonine kinase activity"/>
    <property type="evidence" value="ECO:0007669"/>
    <property type="project" value="UniProtKB-EC"/>
</dbReference>
<feature type="compositionally biased region" description="Pro residues" evidence="5">
    <location>
        <begin position="354"/>
        <end position="365"/>
    </location>
</feature>
<keyword evidence="2" id="KW-0547">Nucleotide-binding</keyword>
<accession>A0ABU5HDE6</accession>
<dbReference type="InterPro" id="IPR000719">
    <property type="entry name" value="Prot_kinase_dom"/>
</dbReference>
<reference evidence="7 8" key="1">
    <citation type="submission" date="2023-12" db="EMBL/GenBank/DDBJ databases">
        <title>the genome sequence of Hyalangium sp. s54d21.</title>
        <authorList>
            <person name="Zhang X."/>
        </authorList>
    </citation>
    <scope>NUCLEOTIDE SEQUENCE [LARGE SCALE GENOMIC DNA]</scope>
    <source>
        <strain evidence="8">s54d21</strain>
    </source>
</reference>
<dbReference type="PANTHER" id="PTHR43289">
    <property type="entry name" value="MITOGEN-ACTIVATED PROTEIN KINASE KINASE KINASE 20-RELATED"/>
    <property type="match status" value="1"/>
</dbReference>
<keyword evidence="8" id="KW-1185">Reference proteome</keyword>
<dbReference type="Proteomes" id="UP001291309">
    <property type="component" value="Unassembled WGS sequence"/>
</dbReference>
<evidence type="ECO:0000256" key="5">
    <source>
        <dbReference type="SAM" id="MobiDB-lite"/>
    </source>
</evidence>
<evidence type="ECO:0000259" key="6">
    <source>
        <dbReference type="PROSITE" id="PS50011"/>
    </source>
</evidence>
<feature type="region of interest" description="Disordered" evidence="5">
    <location>
        <begin position="403"/>
        <end position="442"/>
    </location>
</feature>
<evidence type="ECO:0000256" key="1">
    <source>
        <dbReference type="ARBA" id="ARBA00022679"/>
    </source>
</evidence>
<dbReference type="InterPro" id="IPR011009">
    <property type="entry name" value="Kinase-like_dom_sf"/>
</dbReference>
<dbReference type="Gene3D" id="1.10.510.10">
    <property type="entry name" value="Transferase(Phosphotransferase) domain 1"/>
    <property type="match status" value="1"/>
</dbReference>
<comment type="caution">
    <text evidence="7">The sequence shown here is derived from an EMBL/GenBank/DDBJ whole genome shotgun (WGS) entry which is preliminary data.</text>
</comment>
<dbReference type="EC" id="2.7.11.1" evidence="7"/>
<dbReference type="CDD" id="cd14014">
    <property type="entry name" value="STKc_PknB_like"/>
    <property type="match status" value="1"/>
</dbReference>
<organism evidence="7 8">
    <name type="scientific">Hyalangium rubrum</name>
    <dbReference type="NCBI Taxonomy" id="3103134"/>
    <lineage>
        <taxon>Bacteria</taxon>
        <taxon>Pseudomonadati</taxon>
        <taxon>Myxococcota</taxon>
        <taxon>Myxococcia</taxon>
        <taxon>Myxococcales</taxon>
        <taxon>Cystobacterineae</taxon>
        <taxon>Archangiaceae</taxon>
        <taxon>Hyalangium</taxon>
    </lineage>
</organism>
<evidence type="ECO:0000313" key="8">
    <source>
        <dbReference type="Proteomes" id="UP001291309"/>
    </source>
</evidence>
<keyword evidence="4" id="KW-0067">ATP-binding</keyword>
<dbReference type="PROSITE" id="PS50011">
    <property type="entry name" value="PROTEIN_KINASE_DOM"/>
    <property type="match status" value="1"/>
</dbReference>
<feature type="region of interest" description="Disordered" evidence="5">
    <location>
        <begin position="346"/>
        <end position="377"/>
    </location>
</feature>
<feature type="compositionally biased region" description="Basic and acidic residues" evidence="5">
    <location>
        <begin position="1"/>
        <end position="13"/>
    </location>
</feature>
<evidence type="ECO:0000313" key="7">
    <source>
        <dbReference type="EMBL" id="MDY7231286.1"/>
    </source>
</evidence>
<name>A0ABU5HDE6_9BACT</name>
<evidence type="ECO:0000256" key="3">
    <source>
        <dbReference type="ARBA" id="ARBA00022777"/>
    </source>
</evidence>
<dbReference type="SMART" id="SM00220">
    <property type="entry name" value="S_TKc"/>
    <property type="match status" value="1"/>
</dbReference>
<dbReference type="EMBL" id="JAXIVS010000014">
    <property type="protein sequence ID" value="MDY7231286.1"/>
    <property type="molecule type" value="Genomic_DNA"/>
</dbReference>
<proteinExistence type="predicted"/>
<dbReference type="RefSeq" id="WP_321550000.1">
    <property type="nucleotide sequence ID" value="NZ_JAXIVS010000014.1"/>
</dbReference>
<evidence type="ECO:0000256" key="2">
    <source>
        <dbReference type="ARBA" id="ARBA00022741"/>
    </source>
</evidence>
<feature type="region of interest" description="Disordered" evidence="5">
    <location>
        <begin position="1"/>
        <end position="20"/>
    </location>
</feature>
<dbReference type="Pfam" id="PF00069">
    <property type="entry name" value="Pkinase"/>
    <property type="match status" value="1"/>
</dbReference>
<sequence length="512" mass="56058">MHRRQHQGEEVPGRMHPTGLEAGTQVEDWRLLGRHEAGSFGVVYLAVRVGAEAAGPCALKLARARGDARLSREVGLLGRVRHPNVPRLQGHGEWYGFPYVVTEWVEGVSLSRWTRLCNPSGRQVTRLLAKLAGALAAVHAVGGAHRDIKSENVLVRLEDGEPMLTDFGAGTWEGAAPLTVNGPPGTPLYYSPERLRAHLNLLPPGAPSGAGPADDVYGLGVTAFRLLTDTYPFTELEEEQRTQERLRGRLPRAPHEVNPGVPVELSAWVMRLLAARPEERPSMWQVAEALSKAQENTPEQPLFAWETDPERLGPGRRLASRMEYELLLVRARAEENQARVAAEIERAQAEREAPPPSEPESLSPPHPKERKARSRRARAQQSWLAAVGLVVLALGVWWSSEVPSPAPADDKRDAGTVGLGDTPLPAPSRAVSSESERSGMGLDMPMKPLPGQRGPPCRKPAVEIYGGCWVAIEEQSPPCSDDAYAWKNRCYWPIRGPQKPATSDLPESPGER</sequence>
<feature type="domain" description="Protein kinase" evidence="6">
    <location>
        <begin position="29"/>
        <end position="303"/>
    </location>
</feature>
<protein>
    <submittedName>
        <fullName evidence="7">Serine/threonine-protein kinase</fullName>
        <ecNumber evidence="7">2.7.11.1</ecNumber>
    </submittedName>
</protein>
<evidence type="ECO:0000256" key="4">
    <source>
        <dbReference type="ARBA" id="ARBA00022840"/>
    </source>
</evidence>